<dbReference type="CDD" id="cd07067">
    <property type="entry name" value="HP_PGM_like"/>
    <property type="match status" value="1"/>
</dbReference>
<dbReference type="InterPro" id="IPR050275">
    <property type="entry name" value="PGM_Phosphatase"/>
</dbReference>
<reference evidence="1 2" key="1">
    <citation type="submission" date="2024-10" db="EMBL/GenBank/DDBJ databases">
        <title>Isolation, draft genome sequencing and identification of Phyllobacterium sp. NSA23, isolated from leaf soil.</title>
        <authorList>
            <person name="Akita H."/>
        </authorList>
    </citation>
    <scope>NUCLEOTIDE SEQUENCE [LARGE SCALE GENOMIC DNA]</scope>
    <source>
        <strain evidence="1 2">NSA23</strain>
    </source>
</reference>
<keyword evidence="2" id="KW-1185">Reference proteome</keyword>
<comment type="caution">
    <text evidence="1">The sequence shown here is derived from an EMBL/GenBank/DDBJ whole genome shotgun (WGS) entry which is preliminary data.</text>
</comment>
<proteinExistence type="predicted"/>
<evidence type="ECO:0000313" key="2">
    <source>
        <dbReference type="Proteomes" id="UP001628091"/>
    </source>
</evidence>
<name>A0ABQ0GWV2_9HYPH</name>
<evidence type="ECO:0000313" key="1">
    <source>
        <dbReference type="EMBL" id="GAB1581138.1"/>
    </source>
</evidence>
<dbReference type="PANTHER" id="PTHR48100">
    <property type="entry name" value="BROAD-SPECIFICITY PHOSPHATASE YOR283W-RELATED"/>
    <property type="match status" value="1"/>
</dbReference>
<dbReference type="SUPFAM" id="SSF53254">
    <property type="entry name" value="Phosphoglycerate mutase-like"/>
    <property type="match status" value="1"/>
</dbReference>
<dbReference type="Gene3D" id="3.40.50.1240">
    <property type="entry name" value="Phosphoglycerate mutase-like"/>
    <property type="match status" value="1"/>
</dbReference>
<gene>
    <name evidence="1" type="ORF">PPNSA23_10810</name>
</gene>
<dbReference type="RefSeq" id="WP_407865924.1">
    <property type="nucleotide sequence ID" value="NZ_BAAFZP010000001.1"/>
</dbReference>
<dbReference type="Pfam" id="PF00300">
    <property type="entry name" value="His_Phos_1"/>
    <property type="match status" value="1"/>
</dbReference>
<dbReference type="PANTHER" id="PTHR48100:SF59">
    <property type="entry name" value="ADENOSYLCOBALAMIN_ALPHA-RIBAZOLE PHOSPHATASE"/>
    <property type="match status" value="1"/>
</dbReference>
<protein>
    <submittedName>
        <fullName evidence="1">Histidine phosphatase family protein</fullName>
    </submittedName>
</protein>
<dbReference type="InterPro" id="IPR029033">
    <property type="entry name" value="His_PPase_superfam"/>
</dbReference>
<organism evidence="1 2">
    <name type="scientific">Phyllobacterium phragmitis</name>
    <dbReference type="NCBI Taxonomy" id="2670329"/>
    <lineage>
        <taxon>Bacteria</taxon>
        <taxon>Pseudomonadati</taxon>
        <taxon>Pseudomonadota</taxon>
        <taxon>Alphaproteobacteria</taxon>
        <taxon>Hyphomicrobiales</taxon>
        <taxon>Phyllobacteriaceae</taxon>
        <taxon>Phyllobacterium</taxon>
    </lineage>
</organism>
<accession>A0ABQ0GWV2</accession>
<dbReference type="InterPro" id="IPR013078">
    <property type="entry name" value="His_Pase_superF_clade-1"/>
</dbReference>
<sequence>MVHLLRHADHGHVGKMLTGRMPGVHLSETGRIQAEMLASRMAAIGLDALFSSPQPRARETAECIASVTGLEYGIAEELDEIDFGRWAGQTFDALEEDPDWRRWNAERETARTPAGETMNDVAARLTGFIDRLSERFTGGSVCLVSHSDVIKAAICRYLGTSFQTIHDFEVAPASVTTLLIDEGRGTMLALDGNRFAGSEEVVP</sequence>
<dbReference type="Proteomes" id="UP001628091">
    <property type="component" value="Unassembled WGS sequence"/>
</dbReference>
<dbReference type="SMART" id="SM00855">
    <property type="entry name" value="PGAM"/>
    <property type="match status" value="1"/>
</dbReference>
<dbReference type="EMBL" id="BAAFZP010000001">
    <property type="protein sequence ID" value="GAB1581138.1"/>
    <property type="molecule type" value="Genomic_DNA"/>
</dbReference>